<evidence type="ECO:0000256" key="5">
    <source>
        <dbReference type="ARBA" id="ARBA00022692"/>
    </source>
</evidence>
<dbReference type="Gene3D" id="1.20.1530.20">
    <property type="match status" value="1"/>
</dbReference>
<feature type="transmembrane region" description="Helical" evidence="10">
    <location>
        <begin position="55"/>
        <end position="74"/>
    </location>
</feature>
<dbReference type="Pfam" id="PF02080">
    <property type="entry name" value="TrkA_C"/>
    <property type="match status" value="1"/>
</dbReference>
<evidence type="ECO:0000313" key="13">
    <source>
        <dbReference type="EMBL" id="SFG05659.1"/>
    </source>
</evidence>
<keyword evidence="9 10" id="KW-0472">Membrane</keyword>
<feature type="transmembrane region" description="Helical" evidence="10">
    <location>
        <begin position="86"/>
        <end position="110"/>
    </location>
</feature>
<keyword evidence="2" id="KW-0813">Transport</keyword>
<keyword evidence="14" id="KW-1185">Reference proteome</keyword>
<dbReference type="InterPro" id="IPR038770">
    <property type="entry name" value="Na+/solute_symporter_sf"/>
</dbReference>
<dbReference type="OrthoDB" id="9781411at2"/>
<protein>
    <submittedName>
        <fullName evidence="13">Monovalent cation:H+ antiporter-2, CPA2 family</fullName>
    </submittedName>
</protein>
<dbReference type="SUPFAM" id="SSF116726">
    <property type="entry name" value="TrkA C-terminal domain-like"/>
    <property type="match status" value="1"/>
</dbReference>
<dbReference type="InterPro" id="IPR006037">
    <property type="entry name" value="RCK_C"/>
</dbReference>
<evidence type="ECO:0000259" key="12">
    <source>
        <dbReference type="PROSITE" id="PS51202"/>
    </source>
</evidence>
<dbReference type="InterPro" id="IPR036721">
    <property type="entry name" value="RCK_C_sf"/>
</dbReference>
<dbReference type="RefSeq" id="WP_090725407.1">
    <property type="nucleotide sequence ID" value="NZ_FOOU01000003.1"/>
</dbReference>
<organism evidence="13 14">
    <name type="scientific">Neptunomonas qingdaonensis</name>
    <dbReference type="NCBI Taxonomy" id="1045558"/>
    <lineage>
        <taxon>Bacteria</taxon>
        <taxon>Pseudomonadati</taxon>
        <taxon>Pseudomonadota</taxon>
        <taxon>Gammaproteobacteria</taxon>
        <taxon>Oceanospirillales</taxon>
        <taxon>Oceanospirillaceae</taxon>
        <taxon>Neptunomonas</taxon>
    </lineage>
</organism>
<dbReference type="GO" id="GO:0012505">
    <property type="term" value="C:endomembrane system"/>
    <property type="evidence" value="ECO:0007669"/>
    <property type="project" value="UniProtKB-SubCell"/>
</dbReference>
<dbReference type="GO" id="GO:0005886">
    <property type="term" value="C:plasma membrane"/>
    <property type="evidence" value="ECO:0007669"/>
    <property type="project" value="TreeGrafter"/>
</dbReference>
<dbReference type="Pfam" id="PF02254">
    <property type="entry name" value="TrkA_N"/>
    <property type="match status" value="1"/>
</dbReference>
<evidence type="ECO:0000313" key="14">
    <source>
        <dbReference type="Proteomes" id="UP000198623"/>
    </source>
</evidence>
<dbReference type="Pfam" id="PF00999">
    <property type="entry name" value="Na_H_Exchanger"/>
    <property type="match status" value="1"/>
</dbReference>
<keyword evidence="4" id="KW-0633">Potassium transport</keyword>
<reference evidence="14" key="1">
    <citation type="submission" date="2016-10" db="EMBL/GenBank/DDBJ databases">
        <authorList>
            <person name="Varghese N."/>
            <person name="Submissions S."/>
        </authorList>
    </citation>
    <scope>NUCLEOTIDE SEQUENCE [LARGE SCALE GENOMIC DNA]</scope>
    <source>
        <strain evidence="14">CGMCC 1.10971</strain>
    </source>
</reference>
<evidence type="ECO:0000256" key="1">
    <source>
        <dbReference type="ARBA" id="ARBA00004127"/>
    </source>
</evidence>
<dbReference type="InterPro" id="IPR003148">
    <property type="entry name" value="RCK_N"/>
</dbReference>
<feature type="transmembrane region" description="Helical" evidence="10">
    <location>
        <begin position="270"/>
        <end position="287"/>
    </location>
</feature>
<dbReference type="PANTHER" id="PTHR46157">
    <property type="entry name" value="K(+) EFFLUX ANTIPORTER 3, CHLOROPLASTIC"/>
    <property type="match status" value="1"/>
</dbReference>
<dbReference type="PROSITE" id="PS51202">
    <property type="entry name" value="RCK_C"/>
    <property type="match status" value="1"/>
</dbReference>
<gene>
    <name evidence="13" type="ORF">SAMN05216175_10345</name>
</gene>
<evidence type="ECO:0000256" key="2">
    <source>
        <dbReference type="ARBA" id="ARBA00022448"/>
    </source>
</evidence>
<accession>A0A1I2NSE4</accession>
<name>A0A1I2NSE4_9GAMM</name>
<dbReference type="GO" id="GO:0008324">
    <property type="term" value="F:monoatomic cation transmembrane transporter activity"/>
    <property type="evidence" value="ECO:0007669"/>
    <property type="project" value="InterPro"/>
</dbReference>
<feature type="transmembrane region" description="Helical" evidence="10">
    <location>
        <begin position="6"/>
        <end position="24"/>
    </location>
</feature>
<keyword evidence="3" id="KW-0050">Antiport</keyword>
<proteinExistence type="predicted"/>
<feature type="domain" description="RCK N-terminal" evidence="11">
    <location>
        <begin position="410"/>
        <end position="527"/>
    </location>
</feature>
<dbReference type="STRING" id="1045558.SAMN05216175_10345"/>
<feature type="transmembrane region" description="Helical" evidence="10">
    <location>
        <begin position="293"/>
        <end position="317"/>
    </location>
</feature>
<evidence type="ECO:0000256" key="6">
    <source>
        <dbReference type="ARBA" id="ARBA00022958"/>
    </source>
</evidence>
<dbReference type="InterPro" id="IPR036291">
    <property type="entry name" value="NAD(P)-bd_dom_sf"/>
</dbReference>
<sequence length="661" mass="72926">MDQSFFEPFLIILLSAVIAINCLRYVQLPPILAYLSVGVIVGPYSFKFVEYSDTIHLLSELGVVFLLFMLGLEFSLPRMITMRKTVFGLGFLQVLSTSLLILLVAILLGLPLATAIVISGALALSSTAIVTRELIQASELNTGHGQISVGILLFQDLAAVFFLIIVPSLSGQQEIDGQTIFVMLLQGVALLLILLLFGRTLLPTLFNEAAKAHSDELFVMTALVAALTAAWLTYTAGLSMALGGFLAGMMLGESRYKHQLKADIRPFRDLLLGLFFVSVGMQLNLIALQENWFWIIVITISLLAFKTLTTTGLAFILHKDLKNAFRAGLSLSQGGEFGFALLTLAMSHQLVSLQLNSIITSTIILSMVCTPLLIKLGRKLSHYLTVKVHPSTPDPFTLTHTLQQETRELHNHVVICGYGRVGQVITRFLKPLNIPYVIIDSDPLRVRESAAAGERIYYGDAKRHDLMKSIGAERAKLIIVTFPDEKEALKTLLSLQHHLTHVPILVRTRDDSMLEALQQAGATEVIPEKLEGSLMLVSHVLTMLKIPAAEIRERIRQVRSERYQMLQGYYHGTRSSKVDKEGAANTILHPVFLSADSAACGHTIYSLTLERYQSSIQLIRRQQTSLQHPSPETILEAGDILIIQMPADQQEVLEAKLLSGG</sequence>
<dbReference type="GO" id="GO:0006813">
    <property type="term" value="P:potassium ion transport"/>
    <property type="evidence" value="ECO:0007669"/>
    <property type="project" value="UniProtKB-KW"/>
</dbReference>
<dbReference type="Gene3D" id="3.40.50.720">
    <property type="entry name" value="NAD(P)-binding Rossmann-like Domain"/>
    <property type="match status" value="1"/>
</dbReference>
<dbReference type="EMBL" id="FOOU01000003">
    <property type="protein sequence ID" value="SFG05659.1"/>
    <property type="molecule type" value="Genomic_DNA"/>
</dbReference>
<evidence type="ECO:0000256" key="4">
    <source>
        <dbReference type="ARBA" id="ARBA00022538"/>
    </source>
</evidence>
<dbReference type="GO" id="GO:1902600">
    <property type="term" value="P:proton transmembrane transport"/>
    <property type="evidence" value="ECO:0007669"/>
    <property type="project" value="InterPro"/>
</dbReference>
<keyword evidence="7 10" id="KW-1133">Transmembrane helix</keyword>
<feature type="transmembrane region" description="Helical" evidence="10">
    <location>
        <begin position="147"/>
        <end position="166"/>
    </location>
</feature>
<evidence type="ECO:0000259" key="11">
    <source>
        <dbReference type="PROSITE" id="PS51201"/>
    </source>
</evidence>
<evidence type="ECO:0000256" key="9">
    <source>
        <dbReference type="ARBA" id="ARBA00023136"/>
    </source>
</evidence>
<comment type="subcellular location">
    <subcellularLocation>
        <location evidence="1">Endomembrane system</location>
        <topology evidence="1">Multi-pass membrane protein</topology>
    </subcellularLocation>
</comment>
<dbReference type="PANTHER" id="PTHR46157:SF4">
    <property type="entry name" value="K(+) EFFLUX ANTIPORTER 3, CHLOROPLASTIC"/>
    <property type="match status" value="1"/>
</dbReference>
<evidence type="ECO:0000256" key="3">
    <source>
        <dbReference type="ARBA" id="ARBA00022449"/>
    </source>
</evidence>
<evidence type="ECO:0000256" key="10">
    <source>
        <dbReference type="SAM" id="Phobius"/>
    </source>
</evidence>
<feature type="domain" description="RCK C-terminal" evidence="12">
    <location>
        <begin position="576"/>
        <end position="659"/>
    </location>
</feature>
<evidence type="ECO:0000256" key="7">
    <source>
        <dbReference type="ARBA" id="ARBA00022989"/>
    </source>
</evidence>
<feature type="transmembrane region" description="Helical" evidence="10">
    <location>
        <begin position="353"/>
        <end position="374"/>
    </location>
</feature>
<feature type="transmembrane region" description="Helical" evidence="10">
    <location>
        <begin position="178"/>
        <end position="197"/>
    </location>
</feature>
<dbReference type="PROSITE" id="PS51201">
    <property type="entry name" value="RCK_N"/>
    <property type="match status" value="1"/>
</dbReference>
<dbReference type="SUPFAM" id="SSF51735">
    <property type="entry name" value="NAD(P)-binding Rossmann-fold domains"/>
    <property type="match status" value="1"/>
</dbReference>
<keyword evidence="8" id="KW-0406">Ion transport</keyword>
<keyword evidence="6" id="KW-0630">Potassium</keyword>
<keyword evidence="5 10" id="KW-0812">Transmembrane</keyword>
<dbReference type="Proteomes" id="UP000198623">
    <property type="component" value="Unassembled WGS sequence"/>
</dbReference>
<dbReference type="FunFam" id="3.40.50.720:FF:000036">
    <property type="entry name" value="Glutathione-regulated potassium-efflux system protein KefB"/>
    <property type="match status" value="1"/>
</dbReference>
<dbReference type="AlphaFoldDB" id="A0A1I2NSE4"/>
<feature type="transmembrane region" description="Helical" evidence="10">
    <location>
        <begin position="217"/>
        <end position="234"/>
    </location>
</feature>
<dbReference type="Gene3D" id="3.30.70.1450">
    <property type="entry name" value="Regulator of K+ conductance, C-terminal domain"/>
    <property type="match status" value="1"/>
</dbReference>
<evidence type="ECO:0000256" key="8">
    <source>
        <dbReference type="ARBA" id="ARBA00023065"/>
    </source>
</evidence>
<dbReference type="InterPro" id="IPR006153">
    <property type="entry name" value="Cation/H_exchanger_TM"/>
</dbReference>
<dbReference type="GO" id="GO:0015297">
    <property type="term" value="F:antiporter activity"/>
    <property type="evidence" value="ECO:0007669"/>
    <property type="project" value="UniProtKB-KW"/>
</dbReference>